<dbReference type="InterPro" id="IPR056509">
    <property type="entry name" value="Imm33-like"/>
</dbReference>
<organism evidence="2 3">
    <name type="scientific">Pseudobacteroides cellulosolvens ATCC 35603 = DSM 2933</name>
    <dbReference type="NCBI Taxonomy" id="398512"/>
    <lineage>
        <taxon>Bacteria</taxon>
        <taxon>Bacillati</taxon>
        <taxon>Bacillota</taxon>
        <taxon>Clostridia</taxon>
        <taxon>Eubacteriales</taxon>
        <taxon>Oscillospiraceae</taxon>
        <taxon>Pseudobacteroides</taxon>
    </lineage>
</organism>
<dbReference type="Pfam" id="PF24719">
    <property type="entry name" value="Imm33-like"/>
    <property type="match status" value="1"/>
</dbReference>
<proteinExistence type="predicted"/>
<reference evidence="3" key="1">
    <citation type="submission" date="2015-07" db="EMBL/GenBank/DDBJ databases">
        <title>Near-Complete Genome Sequence of the Cellulolytic Bacterium Bacteroides (Pseudobacteroides) cellulosolvens ATCC 35603.</title>
        <authorList>
            <person name="Dassa B."/>
            <person name="Utturkar S.M."/>
            <person name="Klingeman D.M."/>
            <person name="Hurt R.A."/>
            <person name="Keller M."/>
            <person name="Xu J."/>
            <person name="Reddy Y.H.K."/>
            <person name="Borovok I."/>
            <person name="Grinberg I.R."/>
            <person name="Lamed R."/>
            <person name="Zhivin O."/>
            <person name="Bayer E.A."/>
            <person name="Brown S.D."/>
        </authorList>
    </citation>
    <scope>NUCLEOTIDE SEQUENCE [LARGE SCALE GENOMIC DNA]</scope>
    <source>
        <strain evidence="3">DSM 2933</strain>
    </source>
</reference>
<dbReference type="AlphaFoldDB" id="A0A0L6JKJ9"/>
<sequence>MLKQEVILKSVFLKILRRMSYQLMGCEFILRVIQQDAIWSGEKFWEDPNFFVPLHVKHIEDWVPNISKYLGLAPGWRFLVAGDDEDVWYDHNILD</sequence>
<keyword evidence="3" id="KW-1185">Reference proteome</keyword>
<dbReference type="Proteomes" id="UP000036923">
    <property type="component" value="Unassembled WGS sequence"/>
</dbReference>
<evidence type="ECO:0000313" key="2">
    <source>
        <dbReference type="EMBL" id="KNY25907.1"/>
    </source>
</evidence>
<accession>A0A0L6JKJ9</accession>
<comment type="caution">
    <text evidence="2">The sequence shown here is derived from an EMBL/GenBank/DDBJ whole genome shotgun (WGS) entry which is preliminary data.</text>
</comment>
<name>A0A0L6JKJ9_9FIRM</name>
<dbReference type="STRING" id="398512.Bccel_1167"/>
<evidence type="ECO:0000313" key="3">
    <source>
        <dbReference type="Proteomes" id="UP000036923"/>
    </source>
</evidence>
<evidence type="ECO:0000259" key="1">
    <source>
        <dbReference type="Pfam" id="PF24719"/>
    </source>
</evidence>
<feature type="domain" description="Imm33-like" evidence="1">
    <location>
        <begin position="38"/>
        <end position="90"/>
    </location>
</feature>
<gene>
    <name evidence="2" type="ORF">Bccel_1167</name>
</gene>
<dbReference type="EMBL" id="LGTC01000001">
    <property type="protein sequence ID" value="KNY25907.1"/>
    <property type="molecule type" value="Genomic_DNA"/>
</dbReference>
<protein>
    <recommendedName>
        <fullName evidence="1">Imm33-like domain-containing protein</fullName>
    </recommendedName>
</protein>